<sequence length="77" mass="8687">MSEPEPRYHQHVTLYMKSGNQIEITLKDFEFSRSSIASKISWANIDGRTGLAHLDMSSVEAITVKYVRAGECRPETA</sequence>
<accession>A0ABT3X344</accession>
<keyword evidence="2" id="KW-1185">Reference proteome</keyword>
<organism evidence="1 2">
    <name type="scientific">Tumebacillus lacus</name>
    <dbReference type="NCBI Taxonomy" id="2995335"/>
    <lineage>
        <taxon>Bacteria</taxon>
        <taxon>Bacillati</taxon>
        <taxon>Bacillota</taxon>
        <taxon>Bacilli</taxon>
        <taxon>Bacillales</taxon>
        <taxon>Alicyclobacillaceae</taxon>
        <taxon>Tumebacillus</taxon>
    </lineage>
</organism>
<protein>
    <submittedName>
        <fullName evidence="1">Uncharacterized protein</fullName>
    </submittedName>
</protein>
<dbReference type="EMBL" id="JAPMLT010000004">
    <property type="protein sequence ID" value="MCX7570387.1"/>
    <property type="molecule type" value="Genomic_DNA"/>
</dbReference>
<name>A0ABT3X344_9BACL</name>
<proteinExistence type="predicted"/>
<evidence type="ECO:0000313" key="2">
    <source>
        <dbReference type="Proteomes" id="UP001208017"/>
    </source>
</evidence>
<comment type="caution">
    <text evidence="1">The sequence shown here is derived from an EMBL/GenBank/DDBJ whole genome shotgun (WGS) entry which is preliminary data.</text>
</comment>
<dbReference type="RefSeq" id="WP_267151632.1">
    <property type="nucleotide sequence ID" value="NZ_JAPMLT010000004.1"/>
</dbReference>
<dbReference type="Proteomes" id="UP001208017">
    <property type="component" value="Unassembled WGS sequence"/>
</dbReference>
<evidence type="ECO:0000313" key="1">
    <source>
        <dbReference type="EMBL" id="MCX7570387.1"/>
    </source>
</evidence>
<gene>
    <name evidence="1" type="ORF">OS242_10465</name>
</gene>
<reference evidence="1 2" key="1">
    <citation type="submission" date="2022-11" db="EMBL/GenBank/DDBJ databases">
        <title>Study of microbial diversity in lake waters.</title>
        <authorList>
            <person name="Zhang J."/>
        </authorList>
    </citation>
    <scope>NUCLEOTIDE SEQUENCE [LARGE SCALE GENOMIC DNA]</scope>
    <source>
        <strain evidence="1 2">DT12</strain>
    </source>
</reference>